<dbReference type="Gene3D" id="3.30.70.330">
    <property type="match status" value="1"/>
</dbReference>
<dbReference type="InterPro" id="IPR006931">
    <property type="entry name" value="Calcipressin"/>
</dbReference>
<dbReference type="InterPro" id="IPR035979">
    <property type="entry name" value="RBD_domain_sf"/>
</dbReference>
<evidence type="ECO:0008006" key="5">
    <source>
        <dbReference type="Google" id="ProtNLM"/>
    </source>
</evidence>
<dbReference type="GO" id="GO:0008597">
    <property type="term" value="F:calcium-dependent protein serine/threonine phosphatase regulator activity"/>
    <property type="evidence" value="ECO:0007669"/>
    <property type="project" value="TreeGrafter"/>
</dbReference>
<proteinExistence type="inferred from homology"/>
<reference evidence="3 4" key="1">
    <citation type="submission" date="2014-11" db="EMBL/GenBank/DDBJ databases">
        <authorList>
            <person name="Wibberg Daniel"/>
        </authorList>
    </citation>
    <scope>NUCLEOTIDE SEQUENCE [LARGE SCALE GENOMIC DNA]</scope>
    <source>
        <strain evidence="3">Rhizoctonia solani AG1-IB 7/3/14</strain>
    </source>
</reference>
<dbReference type="STRING" id="1108050.A0A0B7FAH9"/>
<sequence length="280" mass="29598">MDQPSSADHSHGAESTTPPQATNTLIVPSLPASFFDPLVIQALRDLFASYGELHSWAPLRGLARIILVYWDERSAEDAKVGTDGLTLGHDSDRPGFVLRVFRGAPTPTRAVQPSTLAVPALEKNFLISPPGSPPVGWEPAVEDPPNKDALAADLIEALRRLQLSREGGVEVLVSSGDSGIPAVHLEGEWDEDESSGRGGSGIGMVKATVASMGGPGSGIATPVGSSWMNGERVSHRVYHTPPATLSVPPPAAAGSVWIWLVLTHCRSLCVCGLYLYQRSS</sequence>
<dbReference type="InterPro" id="IPR012677">
    <property type="entry name" value="Nucleotide-bd_a/b_plait_sf"/>
</dbReference>
<evidence type="ECO:0000256" key="1">
    <source>
        <dbReference type="ARBA" id="ARBA00008209"/>
    </source>
</evidence>
<evidence type="ECO:0000313" key="3">
    <source>
        <dbReference type="EMBL" id="CEL54535.1"/>
    </source>
</evidence>
<dbReference type="GO" id="GO:0005634">
    <property type="term" value="C:nucleus"/>
    <property type="evidence" value="ECO:0007669"/>
    <property type="project" value="TreeGrafter"/>
</dbReference>
<comment type="similarity">
    <text evidence="1">Belongs to the RCAN family.</text>
</comment>
<evidence type="ECO:0000256" key="2">
    <source>
        <dbReference type="SAM" id="MobiDB-lite"/>
    </source>
</evidence>
<dbReference type="EMBL" id="LN679116">
    <property type="protein sequence ID" value="CEL54535.1"/>
    <property type="molecule type" value="Genomic_DNA"/>
</dbReference>
<evidence type="ECO:0000313" key="4">
    <source>
        <dbReference type="Proteomes" id="UP000059188"/>
    </source>
</evidence>
<dbReference type="SUPFAM" id="SSF54928">
    <property type="entry name" value="RNA-binding domain, RBD"/>
    <property type="match status" value="1"/>
</dbReference>
<keyword evidence="4" id="KW-1185">Reference proteome</keyword>
<dbReference type="PANTHER" id="PTHR10300:SF14">
    <property type="entry name" value="PROTEIN SARAH"/>
    <property type="match status" value="1"/>
</dbReference>
<organism evidence="3 4">
    <name type="scientific">Thanatephorus cucumeris (strain AG1-IB / isolate 7/3/14)</name>
    <name type="common">Lettuce bottom rot fungus</name>
    <name type="synonym">Rhizoctonia solani</name>
    <dbReference type="NCBI Taxonomy" id="1108050"/>
    <lineage>
        <taxon>Eukaryota</taxon>
        <taxon>Fungi</taxon>
        <taxon>Dikarya</taxon>
        <taxon>Basidiomycota</taxon>
        <taxon>Agaricomycotina</taxon>
        <taxon>Agaricomycetes</taxon>
        <taxon>Cantharellales</taxon>
        <taxon>Ceratobasidiaceae</taxon>
        <taxon>Rhizoctonia</taxon>
        <taxon>Rhizoctonia solani AG-1</taxon>
    </lineage>
</organism>
<gene>
    <name evidence="3" type="ORF">RSOLAG1IB_07139</name>
</gene>
<dbReference type="AlphaFoldDB" id="A0A0B7FAH9"/>
<name>A0A0B7FAH9_THACB</name>
<dbReference type="Proteomes" id="UP000059188">
    <property type="component" value="Unassembled WGS sequence"/>
</dbReference>
<dbReference type="Pfam" id="PF04847">
    <property type="entry name" value="Calcipressin"/>
    <property type="match status" value="1"/>
</dbReference>
<feature type="region of interest" description="Disordered" evidence="2">
    <location>
        <begin position="1"/>
        <end position="23"/>
    </location>
</feature>
<dbReference type="PANTHER" id="PTHR10300">
    <property type="entry name" value="CALCIPRESSIN"/>
    <property type="match status" value="1"/>
</dbReference>
<dbReference type="GO" id="GO:0003676">
    <property type="term" value="F:nucleic acid binding"/>
    <property type="evidence" value="ECO:0007669"/>
    <property type="project" value="InterPro"/>
</dbReference>
<dbReference type="GO" id="GO:0019722">
    <property type="term" value="P:calcium-mediated signaling"/>
    <property type="evidence" value="ECO:0007669"/>
    <property type="project" value="InterPro"/>
</dbReference>
<accession>A0A0B7FAH9</accession>
<dbReference type="GO" id="GO:0005737">
    <property type="term" value="C:cytoplasm"/>
    <property type="evidence" value="ECO:0007669"/>
    <property type="project" value="TreeGrafter"/>
</dbReference>
<dbReference type="OrthoDB" id="17212at2759"/>
<protein>
    <recommendedName>
        <fullName evidence="5">Calcipressin domain-containing protein</fullName>
    </recommendedName>
</protein>